<keyword evidence="2" id="KW-1133">Transmembrane helix</keyword>
<dbReference type="RefSeq" id="WP_105218302.1">
    <property type="nucleotide sequence ID" value="NZ_CAWNSU010000087.1"/>
</dbReference>
<dbReference type="EMBL" id="NAPY01000056">
    <property type="protein sequence ID" value="MUL38994.1"/>
    <property type="molecule type" value="Genomic_DNA"/>
</dbReference>
<accession>A0A6N8G203</accession>
<keyword evidence="2" id="KW-0472">Membrane</keyword>
<dbReference type="AlphaFoldDB" id="A0A6N8G203"/>
<protein>
    <recommendedName>
        <fullName evidence="3">Cas12f1-like TNB domain-containing protein</fullName>
    </recommendedName>
</protein>
<comment type="caution">
    <text evidence="4">The sequence shown here is derived from an EMBL/GenBank/DDBJ whole genome shotgun (WGS) entry which is preliminary data.</text>
</comment>
<keyword evidence="1" id="KW-0238">DNA-binding</keyword>
<organism evidence="4 5">
    <name type="scientific">Gloeocapsopsis dulcis AAB1 = 1H9</name>
    <dbReference type="NCBI Taxonomy" id="1433147"/>
    <lineage>
        <taxon>Bacteria</taxon>
        <taxon>Bacillati</taxon>
        <taxon>Cyanobacteriota</taxon>
        <taxon>Cyanophyceae</taxon>
        <taxon>Oscillatoriophycideae</taxon>
        <taxon>Chroococcales</taxon>
        <taxon>Chroococcaceae</taxon>
        <taxon>Gloeocapsopsis</taxon>
        <taxon>Gloeocapsopsis dulcis</taxon>
    </lineage>
</organism>
<dbReference type="GO" id="GO:0003677">
    <property type="term" value="F:DNA binding"/>
    <property type="evidence" value="ECO:0007669"/>
    <property type="project" value="UniProtKB-KW"/>
</dbReference>
<reference evidence="4 5" key="1">
    <citation type="journal article" date="2019" name="Front. Microbiol.">
        <title>Genomic Features for Desiccation Tolerance and Sugar Biosynthesis in the Extremophile Gloeocapsopsis sp. UTEX B3054.</title>
        <authorList>
            <person name="Urrejola C."/>
            <person name="Alcorta J."/>
            <person name="Salas L."/>
            <person name="Vasquez M."/>
            <person name="Polz M.F."/>
            <person name="Vicuna R."/>
            <person name="Diez B."/>
        </authorList>
    </citation>
    <scope>NUCLEOTIDE SEQUENCE [LARGE SCALE GENOMIC DNA]</scope>
    <source>
        <strain evidence="4 5">1H9</strain>
    </source>
</reference>
<dbReference type="OrthoDB" id="439709at2"/>
<evidence type="ECO:0000313" key="4">
    <source>
        <dbReference type="EMBL" id="MUL38994.1"/>
    </source>
</evidence>
<evidence type="ECO:0000256" key="1">
    <source>
        <dbReference type="ARBA" id="ARBA00023125"/>
    </source>
</evidence>
<feature type="transmembrane region" description="Helical" evidence="2">
    <location>
        <begin position="12"/>
        <end position="30"/>
    </location>
</feature>
<proteinExistence type="predicted"/>
<dbReference type="Proteomes" id="UP000441797">
    <property type="component" value="Unassembled WGS sequence"/>
</dbReference>
<gene>
    <name evidence="4" type="ORF">BWI75_22485</name>
</gene>
<evidence type="ECO:0000313" key="5">
    <source>
        <dbReference type="Proteomes" id="UP000441797"/>
    </source>
</evidence>
<name>A0A6N8G203_9CHRO</name>
<dbReference type="InterPro" id="IPR010095">
    <property type="entry name" value="Cas12f1-like_TNB"/>
</dbReference>
<evidence type="ECO:0000256" key="2">
    <source>
        <dbReference type="SAM" id="Phobius"/>
    </source>
</evidence>
<dbReference type="Pfam" id="PF07282">
    <property type="entry name" value="Cas12f1-like_TNB"/>
    <property type="match status" value="1"/>
</dbReference>
<feature type="domain" description="Cas12f1-like TNB" evidence="3">
    <location>
        <begin position="43"/>
        <end position="92"/>
    </location>
</feature>
<keyword evidence="2" id="KW-0812">Transmembrane</keyword>
<sequence>MPDNNSNKNQNSQTQIILALIGLFGTVGVARTRLVKSILDCAWGAFLVILQAVVVKRGKQTLAVETRGSSIECSGCGARVEKTLDVRVHSCSRGQ</sequence>
<evidence type="ECO:0000259" key="3">
    <source>
        <dbReference type="Pfam" id="PF07282"/>
    </source>
</evidence>
<keyword evidence="5" id="KW-1185">Reference proteome</keyword>